<proteinExistence type="predicted"/>
<protein>
    <submittedName>
        <fullName evidence="1">Uncharacterized protein</fullName>
    </submittedName>
</protein>
<evidence type="ECO:0000313" key="2">
    <source>
        <dbReference type="Proteomes" id="UP000790377"/>
    </source>
</evidence>
<sequence>MEFKYLHPLQKTSGCVTFLAQTQPKNGADTKCIVVKFAQSYSAELHHLFVKRRMAPVLLFCGSIHQSRELYRTQKVRQRVNAIVDYAHAEGFVLGDIRPPNILVGDNDDIRMVDFDWAGKDGEARYPTCRPTALITKAHDSAMIDKWFPGRG</sequence>
<gene>
    <name evidence="1" type="ORF">BJ138DRAFT_1157089</name>
</gene>
<comment type="caution">
    <text evidence="1">The sequence shown here is derived from an EMBL/GenBank/DDBJ whole genome shotgun (WGS) entry which is preliminary data.</text>
</comment>
<name>A0ACB8A5E7_9AGAM</name>
<organism evidence="1 2">
    <name type="scientific">Hygrophoropsis aurantiaca</name>
    <dbReference type="NCBI Taxonomy" id="72124"/>
    <lineage>
        <taxon>Eukaryota</taxon>
        <taxon>Fungi</taxon>
        <taxon>Dikarya</taxon>
        <taxon>Basidiomycota</taxon>
        <taxon>Agaricomycotina</taxon>
        <taxon>Agaricomycetes</taxon>
        <taxon>Agaricomycetidae</taxon>
        <taxon>Boletales</taxon>
        <taxon>Coniophorineae</taxon>
        <taxon>Hygrophoropsidaceae</taxon>
        <taxon>Hygrophoropsis</taxon>
    </lineage>
</organism>
<evidence type="ECO:0000313" key="1">
    <source>
        <dbReference type="EMBL" id="KAH7908691.1"/>
    </source>
</evidence>
<keyword evidence="2" id="KW-1185">Reference proteome</keyword>
<dbReference type="EMBL" id="MU267804">
    <property type="protein sequence ID" value="KAH7908691.1"/>
    <property type="molecule type" value="Genomic_DNA"/>
</dbReference>
<dbReference type="Proteomes" id="UP000790377">
    <property type="component" value="Unassembled WGS sequence"/>
</dbReference>
<accession>A0ACB8A5E7</accession>
<reference evidence="1" key="1">
    <citation type="journal article" date="2021" name="New Phytol.">
        <title>Evolutionary innovations through gain and loss of genes in the ectomycorrhizal Boletales.</title>
        <authorList>
            <person name="Wu G."/>
            <person name="Miyauchi S."/>
            <person name="Morin E."/>
            <person name="Kuo A."/>
            <person name="Drula E."/>
            <person name="Varga T."/>
            <person name="Kohler A."/>
            <person name="Feng B."/>
            <person name="Cao Y."/>
            <person name="Lipzen A."/>
            <person name="Daum C."/>
            <person name="Hundley H."/>
            <person name="Pangilinan J."/>
            <person name="Johnson J."/>
            <person name="Barry K."/>
            <person name="LaButti K."/>
            <person name="Ng V."/>
            <person name="Ahrendt S."/>
            <person name="Min B."/>
            <person name="Choi I.G."/>
            <person name="Park H."/>
            <person name="Plett J.M."/>
            <person name="Magnuson J."/>
            <person name="Spatafora J.W."/>
            <person name="Nagy L.G."/>
            <person name="Henrissat B."/>
            <person name="Grigoriev I.V."/>
            <person name="Yang Z.L."/>
            <person name="Xu J."/>
            <person name="Martin F.M."/>
        </authorList>
    </citation>
    <scope>NUCLEOTIDE SEQUENCE</scope>
    <source>
        <strain evidence="1">ATCC 28755</strain>
    </source>
</reference>